<dbReference type="SUPFAM" id="SSF48208">
    <property type="entry name" value="Six-hairpin glycosidases"/>
    <property type="match status" value="1"/>
</dbReference>
<dbReference type="InterPro" id="IPR008928">
    <property type="entry name" value="6-hairpin_glycosidase_sf"/>
</dbReference>
<evidence type="ECO:0000259" key="1">
    <source>
        <dbReference type="Pfam" id="PF07944"/>
    </source>
</evidence>
<comment type="caution">
    <text evidence="4">The sequence shown here is derived from an EMBL/GenBank/DDBJ whole genome shotgun (WGS) entry which is preliminary data.</text>
</comment>
<feature type="domain" description="Glycoside hydrolase GH146 substrate-binding" evidence="2">
    <location>
        <begin position="681"/>
        <end position="812"/>
    </location>
</feature>
<dbReference type="GO" id="GO:0016787">
    <property type="term" value="F:hydrolase activity"/>
    <property type="evidence" value="ECO:0007669"/>
    <property type="project" value="UniProtKB-KW"/>
</dbReference>
<reference evidence="4 5" key="1">
    <citation type="submission" date="2021-04" db="EMBL/GenBank/DDBJ databases">
        <title>novel species isolated from subtropical streams in China.</title>
        <authorList>
            <person name="Lu H."/>
        </authorList>
    </citation>
    <scope>NUCLEOTIDE SEQUENCE [LARGE SCALE GENOMIC DNA]</scope>
    <source>
        <strain evidence="4 5">BYS107W</strain>
    </source>
</reference>
<feature type="domain" description="Non-reducing end beta-L-arabinofuranosidase-like GH127 middle" evidence="3">
    <location>
        <begin position="475"/>
        <end position="568"/>
    </location>
</feature>
<dbReference type="AlphaFoldDB" id="A0A941DC34"/>
<dbReference type="Proteomes" id="UP000680158">
    <property type="component" value="Unassembled WGS sequence"/>
</dbReference>
<dbReference type="GO" id="GO:0005975">
    <property type="term" value="P:carbohydrate metabolic process"/>
    <property type="evidence" value="ECO:0007669"/>
    <property type="project" value="InterPro"/>
</dbReference>
<dbReference type="Pfam" id="PF20736">
    <property type="entry name" value="Glyco_hydro127M"/>
    <property type="match status" value="1"/>
</dbReference>
<dbReference type="InterPro" id="IPR046544">
    <property type="entry name" value="GH146_SB_dom"/>
</dbReference>
<dbReference type="EMBL" id="JAGSPM010000002">
    <property type="protein sequence ID" value="MBR7745964.1"/>
    <property type="molecule type" value="Genomic_DNA"/>
</dbReference>
<accession>A0A941DC34</accession>
<protein>
    <submittedName>
        <fullName evidence="4">Glycoside hydrolase family 127 protein</fullName>
    </submittedName>
</protein>
<evidence type="ECO:0000313" key="4">
    <source>
        <dbReference type="EMBL" id="MBR7745964.1"/>
    </source>
</evidence>
<evidence type="ECO:0000259" key="3">
    <source>
        <dbReference type="Pfam" id="PF20736"/>
    </source>
</evidence>
<name>A0A941DC34_9BURK</name>
<evidence type="ECO:0000313" key="5">
    <source>
        <dbReference type="Proteomes" id="UP000680158"/>
    </source>
</evidence>
<dbReference type="InterPro" id="IPR049046">
    <property type="entry name" value="Beta-AFase-like_GH127_middle"/>
</dbReference>
<dbReference type="PANTHER" id="PTHR31151">
    <property type="entry name" value="PROLINE-TRNA LIGASE (DUF1680)"/>
    <property type="match status" value="1"/>
</dbReference>
<sequence>MGQDRIIRFPYILCLDKFERQGRRIVTNTNTLKHRRNFLQSSLTLGALSLSPLSHGQHGKHSQHIPSQATAIPLNQVRLLPSPYLKALTANQAYLLRLDADRFLHNYHRFAGLSVKGKIYGGWESDTIAGEGLGHYLSALALMFAQTGEAEFKSRIDYIITELTRVQKAHGDGYMGGFMRKRRDGSIVDGKEIFAEMLQGEIRSAGFDLNGCWVPFYNWHKLMAGLLDAHQLASNAQALQLLIGLAEYIDRFFQGINDEQLQLILNCEHGGINESFAELYARTGDRRWLTLALRLYHQKVLKPLEQERDELANIHANTQIPKLIGLARLYEVHGQPAHANAAKYFWQRVTQHHSYVIGGHGDREYFFEADTIAKHLTEQTCEACCSYNMLKLTRHLYSWQPDAAYFDYYERTHLNHILAHQDPKTGMFTYMTPLMSGVPRAYSSEENDFWCCVLSGMESHAKHGDSIYWHHQDSLLINLYIPSKLDWRQQGLQLEMQTAYPYQDEIIFSVQQATRRKKLNLAFRIPAWAKNYQISVNGKPVSSQLEKNYLVIQKEWRKGDVVKLVLPMALRMENAQGSTNVAAILRGPMVLAADLGSSEAAYNGIAPALVGKDILSAFSSIQSSAAHYQSKGIGRPHDLQFKPFYAQYTRRSAVYFSIYDDAAWQQAEAEVRREQARLHELSLRAVDAMHLGEMQAERDHQLEADISYPVVYRGKNGRDARTGGFFSFTMKVQPGPLILQATYSGEEKNRDFTITVDDVEIAHIVLNGNKAGEFIEQEYLIPESLSRGKEKIRVRFNPKNGKTAGPVFGCRLYKAPVNNGS</sequence>
<evidence type="ECO:0000259" key="2">
    <source>
        <dbReference type="Pfam" id="PF20620"/>
    </source>
</evidence>
<feature type="domain" description="Non-reducing end beta-L-arabinofuranosidase-like GH127 catalytic" evidence="1">
    <location>
        <begin position="76"/>
        <end position="464"/>
    </location>
</feature>
<organism evidence="4 5">
    <name type="scientific">Undibacterium baiyunense</name>
    <dbReference type="NCBI Taxonomy" id="2828731"/>
    <lineage>
        <taxon>Bacteria</taxon>
        <taxon>Pseudomonadati</taxon>
        <taxon>Pseudomonadota</taxon>
        <taxon>Betaproteobacteria</taxon>
        <taxon>Burkholderiales</taxon>
        <taxon>Oxalobacteraceae</taxon>
        <taxon>Undibacterium</taxon>
    </lineage>
</organism>
<dbReference type="Pfam" id="PF07944">
    <property type="entry name" value="Beta-AFase-like_GH127_cat"/>
    <property type="match status" value="1"/>
</dbReference>
<keyword evidence="4" id="KW-0378">Hydrolase</keyword>
<keyword evidence="5" id="KW-1185">Reference proteome</keyword>
<dbReference type="PANTHER" id="PTHR31151:SF0">
    <property type="entry name" value="PROLINE-TRNA LIGASE (DUF1680)"/>
    <property type="match status" value="1"/>
</dbReference>
<gene>
    <name evidence="4" type="ORF">KDM92_05180</name>
</gene>
<dbReference type="InterPro" id="IPR012878">
    <property type="entry name" value="Beta-AFase-like_GH127_cat"/>
</dbReference>
<dbReference type="Pfam" id="PF20620">
    <property type="entry name" value="DUF6805"/>
    <property type="match status" value="1"/>
</dbReference>
<proteinExistence type="predicted"/>